<dbReference type="EMBL" id="JAKZHW010000001">
    <property type="protein sequence ID" value="MCH8615769.1"/>
    <property type="molecule type" value="Genomic_DNA"/>
</dbReference>
<dbReference type="Proteomes" id="UP001203058">
    <property type="component" value="Unassembled WGS sequence"/>
</dbReference>
<accession>A0ABS9VMN5</accession>
<evidence type="ECO:0000313" key="4">
    <source>
        <dbReference type="Proteomes" id="UP001203058"/>
    </source>
</evidence>
<gene>
    <name evidence="3" type="ORF">LZ016_06600</name>
</gene>
<protein>
    <recommendedName>
        <fullName evidence="5">Lipoprotein</fullName>
    </recommendedName>
</protein>
<evidence type="ECO:0000256" key="2">
    <source>
        <dbReference type="SAM" id="SignalP"/>
    </source>
</evidence>
<evidence type="ECO:0008006" key="5">
    <source>
        <dbReference type="Google" id="ProtNLM"/>
    </source>
</evidence>
<feature type="signal peptide" evidence="2">
    <location>
        <begin position="1"/>
        <end position="19"/>
    </location>
</feature>
<organism evidence="3 4">
    <name type="scientific">Sphingomonas telluris</name>
    <dbReference type="NCBI Taxonomy" id="2907998"/>
    <lineage>
        <taxon>Bacteria</taxon>
        <taxon>Pseudomonadati</taxon>
        <taxon>Pseudomonadota</taxon>
        <taxon>Alphaproteobacteria</taxon>
        <taxon>Sphingomonadales</taxon>
        <taxon>Sphingomonadaceae</taxon>
        <taxon>Sphingomonas</taxon>
    </lineage>
</organism>
<sequence length="214" mass="23143">MKLARIGFPLALLLLAACGKTTHVDQPVGVVHDKLAALPPQANALTYTTKFPGTDYFVEPQGDRLVWHFRHEGKDYGRFVAKLKEDGPNATNVSTWFEKSNDAQLSNQLGFLRDLAKAAAEASVDAALTGKTVDQGQFKQFLVAQATANPMGAAQAAMGTASAAVDKAMKDQADRDYYNSPVVPKGGVLPEPGVLPERGGVREQRMRQQRYTGQ</sequence>
<evidence type="ECO:0000256" key="1">
    <source>
        <dbReference type="SAM" id="MobiDB-lite"/>
    </source>
</evidence>
<feature type="region of interest" description="Disordered" evidence="1">
    <location>
        <begin position="177"/>
        <end position="214"/>
    </location>
</feature>
<keyword evidence="2" id="KW-0732">Signal</keyword>
<proteinExistence type="predicted"/>
<comment type="caution">
    <text evidence="3">The sequence shown here is derived from an EMBL/GenBank/DDBJ whole genome shotgun (WGS) entry which is preliminary data.</text>
</comment>
<name>A0ABS9VMN5_9SPHN</name>
<evidence type="ECO:0000313" key="3">
    <source>
        <dbReference type="EMBL" id="MCH8615769.1"/>
    </source>
</evidence>
<dbReference type="RefSeq" id="WP_241446611.1">
    <property type="nucleotide sequence ID" value="NZ_JAKZHW010000001.1"/>
</dbReference>
<reference evidence="3 4" key="1">
    <citation type="submission" date="2022-03" db="EMBL/GenBank/DDBJ databases">
        <authorList>
            <person name="Jo J.-H."/>
            <person name="Im W.-T."/>
        </authorList>
    </citation>
    <scope>NUCLEOTIDE SEQUENCE [LARGE SCALE GENOMIC DNA]</scope>
    <source>
        <strain evidence="3 4">SM33</strain>
    </source>
</reference>
<feature type="chain" id="PRO_5045207854" description="Lipoprotein" evidence="2">
    <location>
        <begin position="20"/>
        <end position="214"/>
    </location>
</feature>
<keyword evidence="4" id="KW-1185">Reference proteome</keyword>
<dbReference type="PROSITE" id="PS51257">
    <property type="entry name" value="PROKAR_LIPOPROTEIN"/>
    <property type="match status" value="1"/>
</dbReference>